<dbReference type="Gene3D" id="2.40.50.320">
    <property type="entry name" value="Copper binding periplasmic protein CusF"/>
    <property type="match status" value="1"/>
</dbReference>
<feature type="signal peptide" evidence="1">
    <location>
        <begin position="1"/>
        <end position="20"/>
    </location>
</feature>
<keyword evidence="1" id="KW-0732">Signal</keyword>
<gene>
    <name evidence="2" type="ORF">AAGW23_14200</name>
</gene>
<proteinExistence type="predicted"/>
<name>A0ABU9M8J4_STUCH</name>
<organism evidence="2 3">
    <name type="scientific">Stutzerimonas chloritidismutans</name>
    <name type="common">Pseudomonas chloritidismutans</name>
    <dbReference type="NCBI Taxonomy" id="203192"/>
    <lineage>
        <taxon>Bacteria</taxon>
        <taxon>Pseudomonadati</taxon>
        <taxon>Pseudomonadota</taxon>
        <taxon>Gammaproteobacteria</taxon>
        <taxon>Pseudomonadales</taxon>
        <taxon>Pseudomonadaceae</taxon>
        <taxon>Stutzerimonas</taxon>
    </lineage>
</organism>
<dbReference type="RefSeq" id="WP_342407062.1">
    <property type="nucleotide sequence ID" value="NZ_JBCFXD010000008.1"/>
</dbReference>
<sequence>MKLLHCVTVSLSLLVSPVFAQDLLKPSTRGDSPTINGGPATDIVSEPVVHAEGRIEAIGPDKGVVTIAHEAVPALKWPAATMDFHARREQLEGLKVGDHVRISFQAEDDEAALVSIDKR</sequence>
<accession>A0ABU9M8J4</accession>
<dbReference type="InterPro" id="IPR042230">
    <property type="entry name" value="CusF_sf"/>
</dbReference>
<dbReference type="EMBL" id="JBCFXD010000008">
    <property type="protein sequence ID" value="MEL7559989.1"/>
    <property type="molecule type" value="Genomic_DNA"/>
</dbReference>
<comment type="caution">
    <text evidence="2">The sequence shown here is derived from an EMBL/GenBank/DDBJ whole genome shotgun (WGS) entry which is preliminary data.</text>
</comment>
<evidence type="ECO:0000313" key="3">
    <source>
        <dbReference type="Proteomes" id="UP001467669"/>
    </source>
</evidence>
<feature type="chain" id="PRO_5045177295" evidence="1">
    <location>
        <begin position="21"/>
        <end position="119"/>
    </location>
</feature>
<keyword evidence="3" id="KW-1185">Reference proteome</keyword>
<protein>
    <submittedName>
        <fullName evidence="2">Copper-binding protein</fullName>
    </submittedName>
</protein>
<evidence type="ECO:0000256" key="1">
    <source>
        <dbReference type="SAM" id="SignalP"/>
    </source>
</evidence>
<evidence type="ECO:0000313" key="2">
    <source>
        <dbReference type="EMBL" id="MEL7559989.1"/>
    </source>
</evidence>
<dbReference type="InterPro" id="IPR021647">
    <property type="entry name" value="CusF_Ec"/>
</dbReference>
<dbReference type="Proteomes" id="UP001467669">
    <property type="component" value="Unassembled WGS sequence"/>
</dbReference>
<reference evidence="2 3" key="1">
    <citation type="submission" date="2024-04" db="EMBL/GenBank/DDBJ databases">
        <title>Draft Genome Sequence of Isolates Cultured from Underwater Hawaii Seamounts in the North Pacific Ocean.</title>
        <authorList>
            <person name="Sharma I."/>
            <person name="Darden B."/>
            <person name="Creggett J."/>
            <person name="Taylor S."/>
            <person name="Grant M.P."/>
            <person name="Scott J."/>
            <person name="Attles S."/>
            <person name="Walker S."/>
            <person name="Johnson G."/>
            <person name="St. Cloud C."/>
        </authorList>
    </citation>
    <scope>NUCLEOTIDE SEQUENCE [LARGE SCALE GENOMIC DNA]</scope>
    <source>
        <strain evidence="2 3">03GJ23</strain>
    </source>
</reference>
<dbReference type="Pfam" id="PF11604">
    <property type="entry name" value="CusF_Ec"/>
    <property type="match status" value="1"/>
</dbReference>